<dbReference type="InterPro" id="IPR023213">
    <property type="entry name" value="CAT-like_dom_sf"/>
</dbReference>
<dbReference type="Gene3D" id="2.30.38.10">
    <property type="entry name" value="Luciferase, Domain 3"/>
    <property type="match status" value="1"/>
</dbReference>
<proteinExistence type="predicted"/>
<dbReference type="Gene3D" id="3.30.559.30">
    <property type="entry name" value="Nonribosomal peptide synthetase, condensation domain"/>
    <property type="match status" value="3"/>
</dbReference>
<dbReference type="PROSITE" id="PS00455">
    <property type="entry name" value="AMP_BINDING"/>
    <property type="match status" value="2"/>
</dbReference>
<dbReference type="PROSITE" id="PS50075">
    <property type="entry name" value="CARRIER"/>
    <property type="match status" value="3"/>
</dbReference>
<dbReference type="InterPro" id="IPR042099">
    <property type="entry name" value="ANL_N_sf"/>
</dbReference>
<dbReference type="InterPro" id="IPR036736">
    <property type="entry name" value="ACP-like_sf"/>
</dbReference>
<dbReference type="InterPro" id="IPR020845">
    <property type="entry name" value="AMP-binding_CS"/>
</dbReference>
<dbReference type="RefSeq" id="WP_089917443.1">
    <property type="nucleotide sequence ID" value="NZ_FOBB01000006.1"/>
</dbReference>
<evidence type="ECO:0000256" key="3">
    <source>
        <dbReference type="ARBA" id="ARBA00022553"/>
    </source>
</evidence>
<dbReference type="CDD" id="cd19531">
    <property type="entry name" value="LCL_NRPS-like"/>
    <property type="match status" value="1"/>
</dbReference>
<dbReference type="GO" id="GO:0043041">
    <property type="term" value="P:amino acid activation for nonribosomal peptide biosynthetic process"/>
    <property type="evidence" value="ECO:0007669"/>
    <property type="project" value="TreeGrafter"/>
</dbReference>
<dbReference type="InterPro" id="IPR020806">
    <property type="entry name" value="PKS_PP-bd"/>
</dbReference>
<accession>A0A1H8B4Y2</accession>
<dbReference type="FunFam" id="1.10.1200.10:FF:000005">
    <property type="entry name" value="Nonribosomal peptide synthetase 1"/>
    <property type="match status" value="1"/>
</dbReference>
<dbReference type="FunFam" id="3.40.50.980:FF:000002">
    <property type="entry name" value="Enterobactin synthetase component F"/>
    <property type="match status" value="2"/>
</dbReference>
<dbReference type="PANTHER" id="PTHR45527">
    <property type="entry name" value="NONRIBOSOMAL PEPTIDE SYNTHETASE"/>
    <property type="match status" value="1"/>
</dbReference>
<name>A0A1H8B4Y2_9BACT</name>
<feature type="domain" description="Carrier" evidence="4">
    <location>
        <begin position="2080"/>
        <end position="2155"/>
    </location>
</feature>
<feature type="domain" description="Carrier" evidence="4">
    <location>
        <begin position="3136"/>
        <end position="3211"/>
    </location>
</feature>
<dbReference type="GO" id="GO:0005737">
    <property type="term" value="C:cytoplasm"/>
    <property type="evidence" value="ECO:0007669"/>
    <property type="project" value="TreeGrafter"/>
</dbReference>
<dbReference type="SUPFAM" id="SSF52777">
    <property type="entry name" value="CoA-dependent acyltransferases"/>
    <property type="match status" value="6"/>
</dbReference>
<dbReference type="InterPro" id="IPR025110">
    <property type="entry name" value="AMP-bd_C"/>
</dbReference>
<dbReference type="OrthoDB" id="4317020at2"/>
<dbReference type="Gene3D" id="3.40.50.980">
    <property type="match status" value="2"/>
</dbReference>
<dbReference type="GO" id="GO:0003824">
    <property type="term" value="F:catalytic activity"/>
    <property type="evidence" value="ECO:0007669"/>
    <property type="project" value="InterPro"/>
</dbReference>
<dbReference type="InterPro" id="IPR006162">
    <property type="entry name" value="Ppantetheine_attach_site"/>
</dbReference>
<dbReference type="Gene3D" id="1.10.1200.10">
    <property type="entry name" value="ACP-like"/>
    <property type="match status" value="3"/>
</dbReference>
<dbReference type="InterPro" id="IPR009081">
    <property type="entry name" value="PP-bd_ACP"/>
</dbReference>
<evidence type="ECO:0000313" key="5">
    <source>
        <dbReference type="EMBL" id="SEM77971.1"/>
    </source>
</evidence>
<keyword evidence="2" id="KW-0596">Phosphopantetheine</keyword>
<dbReference type="InterPro" id="IPR000873">
    <property type="entry name" value="AMP-dep_synth/lig_dom"/>
</dbReference>
<reference evidence="5 6" key="1">
    <citation type="submission" date="2016-10" db="EMBL/GenBank/DDBJ databases">
        <authorList>
            <person name="de Groot N.N."/>
        </authorList>
    </citation>
    <scope>NUCLEOTIDE SEQUENCE [LARGE SCALE GENOMIC DNA]</scope>
    <source>
        <strain evidence="5 6">DSM 21039</strain>
    </source>
</reference>
<comment type="cofactor">
    <cofactor evidence="1">
        <name>pantetheine 4'-phosphate</name>
        <dbReference type="ChEBI" id="CHEBI:47942"/>
    </cofactor>
</comment>
<dbReference type="InterPro" id="IPR044894">
    <property type="entry name" value="TubC_N_sf"/>
</dbReference>
<dbReference type="PROSITE" id="PS00012">
    <property type="entry name" value="PHOSPHOPANTETHEINE"/>
    <property type="match status" value="1"/>
</dbReference>
<sequence length="3227" mass="363167">MNISQLLVELNHHDISVSLDGDDLLIGFEGDEIAETLVNRIRENKSELIAYLKRYAAQGSFAEITPVPVQESYPMSFSQRRLWILSQYPEMSRAYVIPNHVDMTDDLDITLFKKAVDAVITRHEILRTVFRENAGGEVRQWILPLDELGFEITLVDLSEQEDAVAQAGEYMEEDSFRLFDLENGPLFRASLIKLSDKQYRFFYVMHHIISDGWSLDVLAKDVFAYYHAYTNNTSPVISPLRIQYKDYANWQGLQLTAGKVNDDRNYWLAQFKDGIPVIELPSEQTRPAIKTNNGILLETWLSKETTQKLRAYTQKQEGSLFITLLSLWNVLLYRYTGQQEMVVGTAVAGREHAYLEDQIGFYVNTLALKNTLAPKETFTDNYTKVKANTLAALSHQTFPFDLLVEELQLMRDSSRSPLFDVMLTFQSAGANPIELNNEMVNGIHYRGRRNAKFDIEINALEVGAYVQLIVNYNTDVYNPEIIRQMMQHFKQLAAVVLDDPDQHIDTCNFLSVPERNELLYAFNDTKADYPSDKTIIELFEAQAAQYPDRVAVVAEAGSLTYRQLNEKANQLGHFLRQHYDMAADDLVGIELPRGLNLVTAIFGVLKAGAAYVPIDPNNPEDRKSYIKKDAACKCIIDPDFMAGFEPCADQYPVQNPGKINNAKSLVYVIYTSGSTGHPKGVMIAHHALVNRLVWMQKAYALGKADVILQKTTYSFDVSVWELLWWGLYGAQVYLLAPEAEKVPSKIVQSIEDGEVTVMHFVPSMLLPFLHYIKQFPEEKAKLLSLKQVFTSGEALSKDHSTLFREQLPWVALMNLYGPTEASIDVTYYDCAAPRADNIIPIGKPIDNTKMYVLDEQLQLVPIGVKGKLYIGGEGLARGYVNNETLTAKKFITNPFEPGQLIYDTGDVAQWLKDGNINFLGRIDDQVKIRGFRIELEEIAYHLREKEDIAAAVVLVRETITGQKELVAFVVSDKEQDVAALRMHLAAKVPHYMVPAGFVQVDKIPLNASGKTDKRKLLASAQPDLSNKIAYSAPVTDQEKILVQVCEIVLNKERISVKDNFYNLGGDSIKSIQIVSRLKQLGYTLKVEAVLQTPVLETLASQLVVNATEQAVNSTALFFPGLTAESLNAVKADENITAVYELSPLQQGIYFHWLTSSSPSLYTGQIAYRVQLNTITLHAIQEAYQQLINRHAVLRTSFVHHLADIPLQLVRRNVTANFHYDSLPAFLEERDVEPYIKQYKLKDRETGFDLAAHSLMRLKVLDLGANRYEFVWSHHHILMDGWCMGILIRDFNRLLNGESLPEPKPYLDYIHWLRSINTSLSLDHWKQYLEDYTSVATIPFLKPQQQEYKEEKRSVTIKGALFNKLKALCNKLAITQNTFLQAAWGFLLSRYNNTNDVVFGAVVSGRPAELDGIENMVGLFINTIPVRIKYEEDCTPVKLLTATQQAGISSTAHHYLNLAKVQAQSELGANLLNHIVVFQNFPIEQMVKEAAVTTDQLQVETVEFVQQTNYDFNLLVFPGEAALQVDFMFNAGKYDATAITSLAAHLHSIIEQFVTAEDQPLSRINFLPAADRALIFEKFNATEVAYEPGKTVLDLFRERVQEQPELTAVAYENAHLTYRELDLVTSRLAGYLQQHYSIQPNDLVGIQLERGLNMLIAILGILKCGGAYVPVDTEYPAERVKYIAADSSYKVCIDAIFMETFQQKEQTPFTEVNIPASTLAYAIYTSGSTGNPKGVLNDHAGLYNRLLWMRDDLGINAADIILQKTPYTFDVSVWELVMPAITGCKLVFAKPGGHKDPLYLQELIAAEKTTILHFVPSMLAIFLEGLDADKCKTLKHVVCSGEALPAATVEAFKTQLPWVRIHNLYGPTEAAIDVTSIELTKVDTRTCGVTIGKPVANTRIFIVDKHLQPQPVGVPGELLIEGVQVARGYINQRELTEQKFITSPFNANYRAYRTGDLARWLPNGEIAYMGRIDHQVKIRGNRVEPGEIEICITGSGYVEHAAVLVRGEGTPHKYLAAYVIPKAGYNQELLYQYLKNQLPEYMIPGRVVELEEFPLTSSGKLNRRALPDPGDSDLAATTYEGPRNEIESALANIWEEVLNLERVGIHDNFFRIGGDSILSIRLISKINKQFNVGLTIGQLYECSTITGLSEVINNNLGISAARQKLKDETIARVAQLKEKVLEVIPDAASIEDIYPMSDIQRGMVILSTLNPGSGMYHDQFIFQIPAVRPDLFEQAFSKLVWKHPALRTRFDLSTYGEDIQIVDKQIAVNIGYHNIQASATAAQEEHIRNYMLQERKRPFNMGEAPMWRADLFSISPETDVFLFQFYHAILDGWSVASLNTELSHIYQQLADNTQLFHIEKLRSTYRDAILGELYEKNDPETIHFWKNELADYKRLDLFKNAPVMQSYTGVYPAHFINSLRERCRQEGISMKTAFYGALVYVFKMLSYEEDFVIGMVTNNRPVVEDGDKILGCFLNTIPVRNRLENTHRLSWRAYFKRMEQQLTGLRTKERMTLYEISKITNERDAGRSPFFDVLFNYVDFHVYNELGAIHTPAAGEVPAQRLNVASFEATNTFLDIDVIASGETIRLIYGLRYLLKIDVPIDTLHTYVNQVLTAFVIQAAEKINDTNLLPAAEQEKILKHFSATETRNNADKTILQLFSESAGKNPDKAALIEHEQALSYREMDGCINQLAGYLVNDRNIAKGDLVGIEMEPGAWTIIAMLAVMKAGGVYVPVNPRYPEKHKTFIYEDSKCKIVLNDTLIAGFKEIREHYSSTFTAVACSLNDLAYIIYTSGSTGNPKGVQIRHLSLADYAITFSAYFQLTPADSIVQQASISFDTSVEEIFPVLISGGTLVLFQGKNDIDQLLQLCEDHKISILSTNPFVLQHLNNVYHKYAFNFRVLISGGDALKPGYIDNIWTTVPVYNTYGPTESTVCATYHKVTALEDSIPIGKPIPNRHIHLLYPGTEQLTPIGAVGEICLSGKGIAAGYLNRPELSAVKFVPNPYLDGATMFCTGDLGRWLPDGSIEFIGRKDDQVKIRGYRIELGEIETALSGTGLVQDAIVLVKGMEEENKRLVAYIIPGAGYTQEKLLGYLAQVLPEHMIPGVIMEMDHFALTLNGKPDKKALPEPDALQFLQDIEPPRNKTEEKLVHIWCALLNREQVGVTTSFFQLGGTSLTIIRLRQKIEEEIGVSVNIVDLFNHTTIRDFAATISQERTAGMESSNLTPATLKF</sequence>
<keyword evidence="3" id="KW-0597">Phosphoprotein</keyword>
<feature type="domain" description="Carrier" evidence="4">
    <location>
        <begin position="1032"/>
        <end position="1106"/>
    </location>
</feature>
<gene>
    <name evidence="5" type="ORF">SAMN04488505_106122</name>
</gene>
<dbReference type="Pfam" id="PF00550">
    <property type="entry name" value="PP-binding"/>
    <property type="match status" value="3"/>
</dbReference>
<dbReference type="Pfam" id="PF00668">
    <property type="entry name" value="Condensation"/>
    <property type="match status" value="3"/>
</dbReference>
<dbReference type="NCBIfam" id="TIGR01733">
    <property type="entry name" value="AA-adenyl-dom"/>
    <property type="match status" value="3"/>
</dbReference>
<dbReference type="InterPro" id="IPR010071">
    <property type="entry name" value="AA_adenyl_dom"/>
</dbReference>
<dbReference type="InterPro" id="IPR001242">
    <property type="entry name" value="Condensation_dom"/>
</dbReference>
<dbReference type="Pfam" id="PF13193">
    <property type="entry name" value="AMP-binding_C"/>
    <property type="match status" value="2"/>
</dbReference>
<dbReference type="SUPFAM" id="SSF56801">
    <property type="entry name" value="Acetyl-CoA synthetase-like"/>
    <property type="match status" value="3"/>
</dbReference>
<dbReference type="Gene3D" id="3.30.559.10">
    <property type="entry name" value="Chloramphenicol acetyltransferase-like domain"/>
    <property type="match status" value="3"/>
</dbReference>
<dbReference type="EMBL" id="FOBB01000006">
    <property type="protein sequence ID" value="SEM77971.1"/>
    <property type="molecule type" value="Genomic_DNA"/>
</dbReference>
<dbReference type="Pfam" id="PF00501">
    <property type="entry name" value="AMP-binding"/>
    <property type="match status" value="3"/>
</dbReference>
<dbReference type="CDD" id="cd05930">
    <property type="entry name" value="A_NRPS"/>
    <property type="match status" value="3"/>
</dbReference>
<dbReference type="CDD" id="cd19543">
    <property type="entry name" value="DCL_NRPS"/>
    <property type="match status" value="1"/>
</dbReference>
<evidence type="ECO:0000256" key="1">
    <source>
        <dbReference type="ARBA" id="ARBA00001957"/>
    </source>
</evidence>
<dbReference type="SUPFAM" id="SSF47336">
    <property type="entry name" value="ACP-like"/>
    <property type="match status" value="3"/>
</dbReference>
<dbReference type="GO" id="GO:0031177">
    <property type="term" value="F:phosphopantetheine binding"/>
    <property type="evidence" value="ECO:0007669"/>
    <property type="project" value="InterPro"/>
</dbReference>
<dbReference type="Gene3D" id="3.40.50.12780">
    <property type="entry name" value="N-terminal domain of ligase-like"/>
    <property type="match status" value="2"/>
</dbReference>
<dbReference type="InterPro" id="IPR045851">
    <property type="entry name" value="AMP-bd_C_sf"/>
</dbReference>
<keyword evidence="6" id="KW-1185">Reference proteome</keyword>
<dbReference type="FunFam" id="3.40.50.12780:FF:000012">
    <property type="entry name" value="Non-ribosomal peptide synthetase"/>
    <property type="match status" value="2"/>
</dbReference>
<dbReference type="PANTHER" id="PTHR45527:SF1">
    <property type="entry name" value="FATTY ACID SYNTHASE"/>
    <property type="match status" value="1"/>
</dbReference>
<dbReference type="Proteomes" id="UP000198984">
    <property type="component" value="Unassembled WGS sequence"/>
</dbReference>
<dbReference type="NCBIfam" id="NF003417">
    <property type="entry name" value="PRK04813.1"/>
    <property type="match status" value="3"/>
</dbReference>
<dbReference type="SMART" id="SM00823">
    <property type="entry name" value="PKS_PP"/>
    <property type="match status" value="2"/>
</dbReference>
<evidence type="ECO:0000256" key="2">
    <source>
        <dbReference type="ARBA" id="ARBA00022450"/>
    </source>
</evidence>
<dbReference type="GO" id="GO:0044550">
    <property type="term" value="P:secondary metabolite biosynthetic process"/>
    <property type="evidence" value="ECO:0007669"/>
    <property type="project" value="TreeGrafter"/>
</dbReference>
<dbReference type="FunFam" id="2.30.38.10:FF:000001">
    <property type="entry name" value="Non-ribosomal peptide synthetase PvdI"/>
    <property type="match status" value="1"/>
</dbReference>
<dbReference type="STRING" id="573321.SAMN04488505_106122"/>
<evidence type="ECO:0000259" key="4">
    <source>
        <dbReference type="PROSITE" id="PS50075"/>
    </source>
</evidence>
<organism evidence="5 6">
    <name type="scientific">Chitinophaga rupis</name>
    <dbReference type="NCBI Taxonomy" id="573321"/>
    <lineage>
        <taxon>Bacteria</taxon>
        <taxon>Pseudomonadati</taxon>
        <taxon>Bacteroidota</taxon>
        <taxon>Chitinophagia</taxon>
        <taxon>Chitinophagales</taxon>
        <taxon>Chitinophagaceae</taxon>
        <taxon>Chitinophaga</taxon>
    </lineage>
</organism>
<protein>
    <submittedName>
        <fullName evidence="5">Amino acid adenylation domain-containing protein</fullName>
    </submittedName>
</protein>
<dbReference type="Gene3D" id="3.30.300.30">
    <property type="match status" value="3"/>
</dbReference>
<dbReference type="Gene3D" id="1.10.10.1830">
    <property type="entry name" value="Non-ribosomal peptide synthase, adenylation domain"/>
    <property type="match status" value="1"/>
</dbReference>
<evidence type="ECO:0000313" key="6">
    <source>
        <dbReference type="Proteomes" id="UP000198984"/>
    </source>
</evidence>